<keyword evidence="1" id="KW-1185">Reference proteome</keyword>
<proteinExistence type="predicted"/>
<dbReference type="Proteomes" id="UP000887565">
    <property type="component" value="Unplaced"/>
</dbReference>
<evidence type="ECO:0000313" key="2">
    <source>
        <dbReference type="WBParaSite" id="nRc.2.0.1.t27500-RA"/>
    </source>
</evidence>
<dbReference type="AlphaFoldDB" id="A0A915JMT9"/>
<sequence>MYSTGVVGRVQVSRKARDMLQDVYDFEYRDHIE</sequence>
<name>A0A915JMT9_ROMCU</name>
<protein>
    <submittedName>
        <fullName evidence="2">Uncharacterized protein</fullName>
    </submittedName>
</protein>
<evidence type="ECO:0000313" key="1">
    <source>
        <dbReference type="Proteomes" id="UP000887565"/>
    </source>
</evidence>
<organism evidence="1 2">
    <name type="scientific">Romanomermis culicivorax</name>
    <name type="common">Nematode worm</name>
    <dbReference type="NCBI Taxonomy" id="13658"/>
    <lineage>
        <taxon>Eukaryota</taxon>
        <taxon>Metazoa</taxon>
        <taxon>Ecdysozoa</taxon>
        <taxon>Nematoda</taxon>
        <taxon>Enoplea</taxon>
        <taxon>Dorylaimia</taxon>
        <taxon>Mermithida</taxon>
        <taxon>Mermithoidea</taxon>
        <taxon>Mermithidae</taxon>
        <taxon>Romanomermis</taxon>
    </lineage>
</organism>
<reference evidence="2" key="1">
    <citation type="submission" date="2022-11" db="UniProtKB">
        <authorList>
            <consortium name="WormBaseParasite"/>
        </authorList>
    </citation>
    <scope>IDENTIFICATION</scope>
</reference>
<accession>A0A915JMT9</accession>
<dbReference type="WBParaSite" id="nRc.2.0.1.t27500-RA">
    <property type="protein sequence ID" value="nRc.2.0.1.t27500-RA"/>
    <property type="gene ID" value="nRc.2.0.1.g27500"/>
</dbReference>